<proteinExistence type="predicted"/>
<name>A0ABN9ELJ3_9NEOB</name>
<comment type="caution">
    <text evidence="2">The sequence shown here is derived from an EMBL/GenBank/DDBJ whole genome shotgun (WGS) entry which is preliminary data.</text>
</comment>
<evidence type="ECO:0000256" key="1">
    <source>
        <dbReference type="SAM" id="MobiDB-lite"/>
    </source>
</evidence>
<evidence type="ECO:0000313" key="3">
    <source>
        <dbReference type="Proteomes" id="UP001162483"/>
    </source>
</evidence>
<feature type="region of interest" description="Disordered" evidence="1">
    <location>
        <begin position="49"/>
        <end position="127"/>
    </location>
</feature>
<evidence type="ECO:0000313" key="2">
    <source>
        <dbReference type="EMBL" id="CAI9584356.1"/>
    </source>
</evidence>
<gene>
    <name evidence="2" type="ORF">SPARVUS_LOCUS9998763</name>
</gene>
<feature type="compositionally biased region" description="Basic and acidic residues" evidence="1">
    <location>
        <begin position="114"/>
        <end position="127"/>
    </location>
</feature>
<reference evidence="2" key="1">
    <citation type="submission" date="2023-05" db="EMBL/GenBank/DDBJ databases">
        <authorList>
            <person name="Stuckert A."/>
        </authorList>
    </citation>
    <scope>NUCLEOTIDE SEQUENCE</scope>
</reference>
<protein>
    <submittedName>
        <fullName evidence="2">Uncharacterized protein</fullName>
    </submittedName>
</protein>
<accession>A0ABN9ELJ3</accession>
<feature type="compositionally biased region" description="Basic residues" evidence="1">
    <location>
        <begin position="104"/>
        <end position="113"/>
    </location>
</feature>
<dbReference type="Proteomes" id="UP001162483">
    <property type="component" value="Unassembled WGS sequence"/>
</dbReference>
<sequence>MRDTCRLLRPFEEATLFVSRQDYGMNDVIPLLHVLEQMLLTMAGQGAVDMAHRSQRHMTPVGAGQEEEDEGEERRRRKRKKKKEEERGRRRKKKKKEEEEERRRGRKKKRKKKKEEGGRRTMKKEEE</sequence>
<dbReference type="EMBL" id="CATNWA010015543">
    <property type="protein sequence ID" value="CAI9584356.1"/>
    <property type="molecule type" value="Genomic_DNA"/>
</dbReference>
<organism evidence="2 3">
    <name type="scientific">Staurois parvus</name>
    <dbReference type="NCBI Taxonomy" id="386267"/>
    <lineage>
        <taxon>Eukaryota</taxon>
        <taxon>Metazoa</taxon>
        <taxon>Chordata</taxon>
        <taxon>Craniata</taxon>
        <taxon>Vertebrata</taxon>
        <taxon>Euteleostomi</taxon>
        <taxon>Amphibia</taxon>
        <taxon>Batrachia</taxon>
        <taxon>Anura</taxon>
        <taxon>Neobatrachia</taxon>
        <taxon>Ranoidea</taxon>
        <taxon>Ranidae</taxon>
        <taxon>Staurois</taxon>
    </lineage>
</organism>
<keyword evidence="3" id="KW-1185">Reference proteome</keyword>
<feature type="non-terminal residue" evidence="2">
    <location>
        <position position="127"/>
    </location>
</feature>